<reference evidence="2 3" key="1">
    <citation type="submission" date="2019-07" db="EMBL/GenBank/DDBJ databases">
        <title>Whole genome shotgun sequence of Thiobacillus plumbophilus NBRC 107929.</title>
        <authorList>
            <person name="Hosoyama A."/>
            <person name="Uohara A."/>
            <person name="Ohji S."/>
            <person name="Ichikawa N."/>
        </authorList>
    </citation>
    <scope>NUCLEOTIDE SEQUENCE [LARGE SCALE GENOMIC DNA]</scope>
    <source>
        <strain evidence="2 3">NBRC 107929</strain>
    </source>
</reference>
<dbReference type="EMBL" id="BKAD01000010">
    <property type="protein sequence ID" value="GEP29952.1"/>
    <property type="molecule type" value="Genomic_DNA"/>
</dbReference>
<dbReference type="AlphaFoldDB" id="A0A512L670"/>
<dbReference type="RefSeq" id="WP_161984175.1">
    <property type="nucleotide sequence ID" value="NZ_AP021884.1"/>
</dbReference>
<feature type="signal peptide" evidence="1">
    <location>
        <begin position="1"/>
        <end position="23"/>
    </location>
</feature>
<evidence type="ECO:0000313" key="2">
    <source>
        <dbReference type="EMBL" id="GEP29952.1"/>
    </source>
</evidence>
<sequence>MKIRFSILPVATMSLFLATNALAQSTPEISAPSLAFKLTPSYYRISDGNNAADLNLRANYGDNVGWIGYYRDRLGFQQARAGYENHTGLGAVRLVLSAQAASRGFWGGAANAEIGGDTFAIVGFGRTNLRDYYNLNFDPNDAITLGAGTRAIRNTELSLYMVRDDRLGTGQRVTHLIARRAFAGKQRLTLDLSHKSGQRTAGNTVVGSGITLTDDYAPWFVRAAYDPYVNFTGNRMTLFALGRRF</sequence>
<proteinExistence type="predicted"/>
<dbReference type="Proteomes" id="UP000321337">
    <property type="component" value="Unassembled WGS sequence"/>
</dbReference>
<keyword evidence="3" id="KW-1185">Reference proteome</keyword>
<feature type="chain" id="PRO_5021791683" evidence="1">
    <location>
        <begin position="24"/>
        <end position="245"/>
    </location>
</feature>
<organism evidence="2 3">
    <name type="scientific">Sulfuriferula plumbiphila</name>
    <dbReference type="NCBI Taxonomy" id="171865"/>
    <lineage>
        <taxon>Bacteria</taxon>
        <taxon>Pseudomonadati</taxon>
        <taxon>Pseudomonadota</taxon>
        <taxon>Betaproteobacteria</taxon>
        <taxon>Nitrosomonadales</taxon>
        <taxon>Sulfuricellaceae</taxon>
        <taxon>Sulfuriferula</taxon>
    </lineage>
</organism>
<accession>A0A512L670</accession>
<gene>
    <name evidence="2" type="ORF">TPL01_10900</name>
</gene>
<evidence type="ECO:0000256" key="1">
    <source>
        <dbReference type="SAM" id="SignalP"/>
    </source>
</evidence>
<protein>
    <submittedName>
        <fullName evidence="2">Uncharacterized protein</fullName>
    </submittedName>
</protein>
<keyword evidence="1" id="KW-0732">Signal</keyword>
<comment type="caution">
    <text evidence="2">The sequence shown here is derived from an EMBL/GenBank/DDBJ whole genome shotgun (WGS) entry which is preliminary data.</text>
</comment>
<evidence type="ECO:0000313" key="3">
    <source>
        <dbReference type="Proteomes" id="UP000321337"/>
    </source>
</evidence>
<name>A0A512L670_9PROT</name>